<feature type="domain" description="Serine aminopeptidase S33" evidence="1">
    <location>
        <begin position="30"/>
        <end position="174"/>
    </location>
</feature>
<sequence length="284" mass="31502">MSQRDVAVRFACQGEDLFGILSLPERPQRRGVLVVVGGPQYRAGSHRQFTLLARGLAAQGHATLRFDYRGMGDSSGALRTFEEVGHDLRAAIDQFFAMVPALEEVVIWGLCDGASAALFYAHQDPRVKGLVLLNPWVRTTEGLAKATLKHYYGARLLSPELWKKLLSGQFAFRDAARSLLTQVGTVLGSGPRPDVGQGTLGRAPLPERMRFGLQEFVGPVLFIFSGMDLTAKEFLDMAGSSHGWPTLLGAPRITRRHLNDADHTFSRRIWRDQVTSWTTEWLRG</sequence>
<evidence type="ECO:0000259" key="1">
    <source>
        <dbReference type="Pfam" id="PF12146"/>
    </source>
</evidence>
<dbReference type="AlphaFoldDB" id="A0A1I1DNI8"/>
<name>A0A1I1DNI8_9BURK</name>
<dbReference type="Pfam" id="PF12146">
    <property type="entry name" value="Hydrolase_4"/>
    <property type="match status" value="1"/>
</dbReference>
<dbReference type="InterPro" id="IPR022742">
    <property type="entry name" value="Hydrolase_4"/>
</dbReference>
<dbReference type="InterPro" id="IPR053145">
    <property type="entry name" value="AB_hydrolase_Est10"/>
</dbReference>
<dbReference type="RefSeq" id="WP_091869950.1">
    <property type="nucleotide sequence ID" value="NZ_FOLD01000001.1"/>
</dbReference>
<dbReference type="SUPFAM" id="SSF53474">
    <property type="entry name" value="alpha/beta-Hydrolases"/>
    <property type="match status" value="1"/>
</dbReference>
<dbReference type="Gene3D" id="3.40.50.1820">
    <property type="entry name" value="alpha/beta hydrolase"/>
    <property type="match status" value="1"/>
</dbReference>
<dbReference type="OrthoDB" id="5379975at2"/>
<protein>
    <submittedName>
        <fullName evidence="2">Exosortase A system-associated hydrolase 1</fullName>
    </submittedName>
</protein>
<dbReference type="STRING" id="1164594.SAMN05216204_101223"/>
<gene>
    <name evidence="2" type="ORF">SAMN05216204_101223</name>
</gene>
<dbReference type="EMBL" id="FOLD01000001">
    <property type="protein sequence ID" value="SFB74618.1"/>
    <property type="molecule type" value="Genomic_DNA"/>
</dbReference>
<organism evidence="2 3">
    <name type="scientific">Massilia yuzhufengensis</name>
    <dbReference type="NCBI Taxonomy" id="1164594"/>
    <lineage>
        <taxon>Bacteria</taxon>
        <taxon>Pseudomonadati</taxon>
        <taxon>Pseudomonadota</taxon>
        <taxon>Betaproteobacteria</taxon>
        <taxon>Burkholderiales</taxon>
        <taxon>Oxalobacteraceae</taxon>
        <taxon>Telluria group</taxon>
        <taxon>Massilia</taxon>
    </lineage>
</organism>
<dbReference type="InterPro" id="IPR029058">
    <property type="entry name" value="AB_hydrolase_fold"/>
</dbReference>
<evidence type="ECO:0000313" key="3">
    <source>
        <dbReference type="Proteomes" id="UP000198639"/>
    </source>
</evidence>
<keyword evidence="3" id="KW-1185">Reference proteome</keyword>
<dbReference type="Proteomes" id="UP000198639">
    <property type="component" value="Unassembled WGS sequence"/>
</dbReference>
<dbReference type="PANTHER" id="PTHR43265">
    <property type="entry name" value="ESTERASE ESTD"/>
    <property type="match status" value="1"/>
</dbReference>
<dbReference type="PANTHER" id="PTHR43265:SF1">
    <property type="entry name" value="ESTERASE ESTD"/>
    <property type="match status" value="1"/>
</dbReference>
<evidence type="ECO:0000313" key="2">
    <source>
        <dbReference type="EMBL" id="SFB74618.1"/>
    </source>
</evidence>
<accession>A0A1I1DNI8</accession>
<keyword evidence="2" id="KW-0378">Hydrolase</keyword>
<proteinExistence type="predicted"/>
<dbReference type="NCBIfam" id="TIGR03100">
    <property type="entry name" value="hydr1_PEP"/>
    <property type="match status" value="1"/>
</dbReference>
<reference evidence="3" key="1">
    <citation type="submission" date="2016-10" db="EMBL/GenBank/DDBJ databases">
        <authorList>
            <person name="Varghese N."/>
            <person name="Submissions S."/>
        </authorList>
    </citation>
    <scope>NUCLEOTIDE SEQUENCE [LARGE SCALE GENOMIC DNA]</scope>
    <source>
        <strain evidence="3">CGMCC 1.12041</strain>
    </source>
</reference>
<dbReference type="InterPro" id="IPR017531">
    <property type="entry name" value="Hydrolase-1_PEP"/>
</dbReference>
<dbReference type="GO" id="GO:0052689">
    <property type="term" value="F:carboxylic ester hydrolase activity"/>
    <property type="evidence" value="ECO:0007669"/>
    <property type="project" value="TreeGrafter"/>
</dbReference>